<accession>A0ACB6UYP6</accession>
<evidence type="ECO:0000313" key="1">
    <source>
        <dbReference type="EMBL" id="KAF5092897.1"/>
    </source>
</evidence>
<organism evidence="1 2">
    <name type="scientific">Geotrichum galactomycetum</name>
    <dbReference type="NCBI Taxonomy" id="27317"/>
    <lineage>
        <taxon>Eukaryota</taxon>
        <taxon>Fungi</taxon>
        <taxon>Dikarya</taxon>
        <taxon>Ascomycota</taxon>
        <taxon>Saccharomycotina</taxon>
        <taxon>Dipodascomycetes</taxon>
        <taxon>Dipodascales</taxon>
        <taxon>Dipodascaceae</taxon>
        <taxon>Geotrichum</taxon>
    </lineage>
</organism>
<sequence length="281" mass="30960">MDDVYELDADADADQRAFDLFENINRLTGITGFKVKAPNPEEPTASSSSSSAKNPAYMLGIRFDVSVAGQYSIPHYIIIRQKPAYKPVPEVNKAGTIDHDIEILQHHDLHELEIFQHTIPAFLPVQDLAREYLNTNLRQFAASVRARLVAHGLRQHVFAQQLSHPAGSGGGGGPPLALLGRRVTVVESNLEYTRVRLAVQPPPRRRTNNSSSSGHEATEPREVQLDCVEDHVVCAKVSDSTNAGARPLEPRDLPLLQAFQGPVVDLPARLLAYYDLSTTFT</sequence>
<protein>
    <submittedName>
        <fullName evidence="1">Uncharacterized protein</fullName>
    </submittedName>
</protein>
<name>A0ACB6UYP6_9ASCO</name>
<reference evidence="1 2" key="1">
    <citation type="journal article" date="2020" name="Front. Microbiol.">
        <title>Phenotypic and Genetic Characterization of the Cheese Ripening Yeast Geotrichum candidum.</title>
        <authorList>
            <person name="Perkins V."/>
            <person name="Vignola S."/>
            <person name="Lessard M.H."/>
            <person name="Plante P.L."/>
            <person name="Corbeil J."/>
            <person name="Dugat-Bony E."/>
            <person name="Frenette M."/>
            <person name="Labrie S."/>
        </authorList>
    </citation>
    <scope>NUCLEOTIDE SEQUENCE [LARGE SCALE GENOMIC DNA]</scope>
    <source>
        <strain evidence="1 2">LMA-1147</strain>
    </source>
</reference>
<evidence type="ECO:0000313" key="2">
    <source>
        <dbReference type="Proteomes" id="UP000744676"/>
    </source>
</evidence>
<proteinExistence type="predicted"/>
<dbReference type="Proteomes" id="UP000744676">
    <property type="component" value="Unassembled WGS sequence"/>
</dbReference>
<comment type="caution">
    <text evidence="1">The sequence shown here is derived from an EMBL/GenBank/DDBJ whole genome shotgun (WGS) entry which is preliminary data.</text>
</comment>
<keyword evidence="2" id="KW-1185">Reference proteome</keyword>
<dbReference type="EMBL" id="QVQA01000307">
    <property type="protein sequence ID" value="KAF5092897.1"/>
    <property type="molecule type" value="Genomic_DNA"/>
</dbReference>
<gene>
    <name evidence="1" type="ORF">D0Z00_004355</name>
</gene>